<organism evidence="1 2">
    <name type="scientific">Macaca fascicularis</name>
    <name type="common">Crab-eating macaque</name>
    <name type="synonym">Cynomolgus monkey</name>
    <dbReference type="NCBI Taxonomy" id="9541"/>
    <lineage>
        <taxon>Eukaryota</taxon>
        <taxon>Metazoa</taxon>
        <taxon>Chordata</taxon>
        <taxon>Craniata</taxon>
        <taxon>Vertebrata</taxon>
        <taxon>Euteleostomi</taxon>
        <taxon>Mammalia</taxon>
        <taxon>Eutheria</taxon>
        <taxon>Euarchontoglires</taxon>
        <taxon>Primates</taxon>
        <taxon>Haplorrhini</taxon>
        <taxon>Catarrhini</taxon>
        <taxon>Cercopithecidae</taxon>
        <taxon>Cercopithecinae</taxon>
        <taxon>Macaca</taxon>
    </lineage>
</organism>
<reference evidence="1 2" key="1">
    <citation type="submission" date="2013-03" db="EMBL/GenBank/DDBJ databases">
        <authorList>
            <person name="Warren W."/>
            <person name="Wilson R.K."/>
        </authorList>
    </citation>
    <scope>NUCLEOTIDE SEQUENCE</scope>
</reference>
<dbReference type="Ensembl" id="ENSMFAT00000082154.1">
    <property type="protein sequence ID" value="ENSMFAP00000054775.1"/>
    <property type="gene ID" value="ENSMFAG00000060338.1"/>
</dbReference>
<accession>A0A7N9CYJ5</accession>
<proteinExistence type="predicted"/>
<reference evidence="1" key="3">
    <citation type="submission" date="2025-09" db="UniProtKB">
        <authorList>
            <consortium name="Ensembl"/>
        </authorList>
    </citation>
    <scope>IDENTIFICATION</scope>
</reference>
<keyword evidence="2" id="KW-1185">Reference proteome</keyword>
<dbReference type="Proteomes" id="UP000233100">
    <property type="component" value="Chromosome 6"/>
</dbReference>
<dbReference type="GeneTree" id="ENSGT01150000289514"/>
<evidence type="ECO:0000313" key="2">
    <source>
        <dbReference type="Proteomes" id="UP000233100"/>
    </source>
</evidence>
<evidence type="ECO:0000313" key="1">
    <source>
        <dbReference type="Ensembl" id="ENSMFAP00000054775.1"/>
    </source>
</evidence>
<protein>
    <submittedName>
        <fullName evidence="1">Uncharacterized protein</fullName>
    </submittedName>
</protein>
<sequence length="46" mass="5097">VCWRLLLGAGSPKHYLKCITLAMTIKNNSGIHVQNVQVCYTGIRVP</sequence>
<name>A0A7N9CYJ5_MACFA</name>
<reference evidence="1" key="2">
    <citation type="submission" date="2025-08" db="UniProtKB">
        <authorList>
            <consortium name="Ensembl"/>
        </authorList>
    </citation>
    <scope>IDENTIFICATION</scope>
</reference>
<dbReference type="AlphaFoldDB" id="A0A7N9CYJ5"/>